<reference evidence="2" key="2">
    <citation type="submission" date="2020-09" db="EMBL/GenBank/DDBJ databases">
        <authorList>
            <person name="Sun Q."/>
            <person name="Ohkuma M."/>
        </authorList>
    </citation>
    <scope>NUCLEOTIDE SEQUENCE</scope>
    <source>
        <strain evidence="2">JCM 4335</strain>
    </source>
</reference>
<dbReference type="RefSeq" id="WP_189530983.1">
    <property type="nucleotide sequence ID" value="NZ_BMSV01000002.1"/>
</dbReference>
<keyword evidence="3" id="KW-1185">Reference proteome</keyword>
<dbReference type="EMBL" id="BMSV01000002">
    <property type="protein sequence ID" value="GGP97274.1"/>
    <property type="molecule type" value="Genomic_DNA"/>
</dbReference>
<comment type="caution">
    <text evidence="2">The sequence shown here is derived from an EMBL/GenBank/DDBJ whole genome shotgun (WGS) entry which is preliminary data.</text>
</comment>
<feature type="chain" id="PRO_5037686883" evidence="1">
    <location>
        <begin position="29"/>
        <end position="135"/>
    </location>
</feature>
<dbReference type="Proteomes" id="UP000654123">
    <property type="component" value="Unassembled WGS sequence"/>
</dbReference>
<accession>A0A918EIJ4</accession>
<evidence type="ECO:0000256" key="1">
    <source>
        <dbReference type="SAM" id="SignalP"/>
    </source>
</evidence>
<sequence>MSKLSHIAATAGLVAALAGGVTAPSAVAETTNQRSYECVNWGGGPDHKVDCSDFIDVGGVNIGDINVVIFNDKVLSGNQISVLEKSLNNVEVNVVDLTLYLKNLEVSVVNVYKSFNINLSAANINTCAKAKNVCV</sequence>
<protein>
    <submittedName>
        <fullName evidence="2">Uncharacterized protein</fullName>
    </submittedName>
</protein>
<evidence type="ECO:0000313" key="2">
    <source>
        <dbReference type="EMBL" id="GGP97274.1"/>
    </source>
</evidence>
<gene>
    <name evidence="2" type="ORF">GCM10010249_14630</name>
</gene>
<proteinExistence type="predicted"/>
<organism evidence="2 3">
    <name type="scientific">Streptomyces roseolilacinus</name>
    <dbReference type="NCBI Taxonomy" id="66904"/>
    <lineage>
        <taxon>Bacteria</taxon>
        <taxon>Bacillati</taxon>
        <taxon>Actinomycetota</taxon>
        <taxon>Actinomycetes</taxon>
        <taxon>Kitasatosporales</taxon>
        <taxon>Streptomycetaceae</taxon>
        <taxon>Streptomyces</taxon>
    </lineage>
</organism>
<feature type="signal peptide" evidence="1">
    <location>
        <begin position="1"/>
        <end position="28"/>
    </location>
</feature>
<name>A0A918EIJ4_9ACTN</name>
<evidence type="ECO:0000313" key="3">
    <source>
        <dbReference type="Proteomes" id="UP000654123"/>
    </source>
</evidence>
<dbReference type="AlphaFoldDB" id="A0A918EIJ4"/>
<reference evidence="2" key="1">
    <citation type="journal article" date="2014" name="Int. J. Syst. Evol. Microbiol.">
        <title>Complete genome sequence of Corynebacterium casei LMG S-19264T (=DSM 44701T), isolated from a smear-ripened cheese.</title>
        <authorList>
            <consortium name="US DOE Joint Genome Institute (JGI-PGF)"/>
            <person name="Walter F."/>
            <person name="Albersmeier A."/>
            <person name="Kalinowski J."/>
            <person name="Ruckert C."/>
        </authorList>
    </citation>
    <scope>NUCLEOTIDE SEQUENCE</scope>
    <source>
        <strain evidence="2">JCM 4335</strain>
    </source>
</reference>
<keyword evidence="1" id="KW-0732">Signal</keyword>